<dbReference type="Pfam" id="PF04361">
    <property type="entry name" value="DUF494"/>
    <property type="match status" value="1"/>
</dbReference>
<dbReference type="InterPro" id="IPR007456">
    <property type="entry name" value="Smg"/>
</dbReference>
<sequence>MKENVIDVLMFLFDNYFIYEEGMPEDEMTLACELEEAGFDVKEISQAFDWLGELAELQHSQQAVALLHSQAIRVFTAAESRKLEVPCLSYLLQLEEMGLIDVLAREVIIERAMAIQAPQINLPAFKRIVGLVMMNSPQYQDNFAFIEALICDEVEGVIH</sequence>
<gene>
    <name evidence="1" type="primary">smg</name>
    <name evidence="3" type="ORF">CC99x_000110</name>
    <name evidence="2" type="ORF">CC99x_01321</name>
</gene>
<evidence type="ECO:0000313" key="2">
    <source>
        <dbReference type="EMBL" id="KRG18840.1"/>
    </source>
</evidence>
<reference evidence="3" key="2">
    <citation type="journal article" date="2016" name="Genome Announc.">
        <title>Draft Genome Sequences of Two Novel Amoeba-Resistant Intranuclear Bacteria, 'Candidatus Berkiella cookevillensis' and 'Candidatus Berkiella aquae'.</title>
        <authorList>
            <person name="Mehari Y.T."/>
            <person name="Arivett B.A."/>
            <person name="Farone A.L."/>
            <person name="Gunderson J.H."/>
            <person name="Farone M.B."/>
        </authorList>
    </citation>
    <scope>NUCLEOTIDE SEQUENCE</scope>
    <source>
        <strain evidence="3">CC99</strain>
    </source>
</reference>
<dbReference type="Proteomes" id="UP000051494">
    <property type="component" value="Unassembled WGS sequence"/>
</dbReference>
<evidence type="ECO:0000313" key="3">
    <source>
        <dbReference type="EMBL" id="MCS5707298.1"/>
    </source>
</evidence>
<comment type="similarity">
    <text evidence="1">Belongs to the Smg family.</text>
</comment>
<accession>A0A0Q9YSF1</accession>
<dbReference type="EMBL" id="LKHV01000005">
    <property type="protein sequence ID" value="KRG18840.1"/>
    <property type="molecule type" value="Genomic_DNA"/>
</dbReference>
<reference evidence="3" key="3">
    <citation type="submission" date="2021-06" db="EMBL/GenBank/DDBJ databases">
        <title>Genomic Description and Analysis of Intracellular Bacteria, Candidatus Berkiella cookevillensis and Candidatus Berkiella aquae.</title>
        <authorList>
            <person name="Kidane D.T."/>
            <person name="Mehari Y.T."/>
            <person name="Rice F.C."/>
            <person name="Arivett B.A."/>
            <person name="Farone A.L."/>
            <person name="Berk S.G."/>
            <person name="Farone M.B."/>
        </authorList>
    </citation>
    <scope>NUCLEOTIDE SEQUENCE</scope>
    <source>
        <strain evidence="3">CC99</strain>
    </source>
</reference>
<dbReference type="STRING" id="437022.CC99x_01321"/>
<dbReference type="PANTHER" id="PTHR38692:SF1">
    <property type="entry name" value="PROTEIN SMG"/>
    <property type="match status" value="1"/>
</dbReference>
<reference evidence="2" key="1">
    <citation type="submission" date="2015-09" db="EMBL/GenBank/DDBJ databases">
        <title>Draft Genome Sequences of Two Novel Amoeba-resistant Intranuclear Bacteria, Candidatus Berkiella cookevillensis and Candidatus Berkiella aquae.</title>
        <authorList>
            <person name="Mehari Y.T."/>
            <person name="Arivett B.A."/>
            <person name="Farone A.L."/>
            <person name="Gunderson J.H."/>
            <person name="Farone M.B."/>
        </authorList>
    </citation>
    <scope>NUCLEOTIDE SEQUENCE [LARGE SCALE GENOMIC DNA]</scope>
    <source>
        <strain evidence="2">CC99</strain>
    </source>
</reference>
<evidence type="ECO:0000313" key="4">
    <source>
        <dbReference type="Proteomes" id="UP000051494"/>
    </source>
</evidence>
<proteinExistence type="inferred from homology"/>
<organism evidence="2">
    <name type="scientific">Candidatus Berkiella cookevillensis</name>
    <dbReference type="NCBI Taxonomy" id="437022"/>
    <lineage>
        <taxon>Bacteria</taxon>
        <taxon>Pseudomonadati</taxon>
        <taxon>Pseudomonadota</taxon>
        <taxon>Gammaproteobacteria</taxon>
        <taxon>Candidatus Berkiellales</taxon>
        <taxon>Candidatus Berkiellaceae</taxon>
        <taxon>Candidatus Berkiella</taxon>
    </lineage>
</organism>
<keyword evidence="4" id="KW-1185">Reference proteome</keyword>
<name>A0A0Q9YSF1_9GAMM</name>
<dbReference type="AlphaFoldDB" id="A0A0Q9YSF1"/>
<protein>
    <recommendedName>
        <fullName evidence="1">Protein Smg homolog</fullName>
    </recommendedName>
</protein>
<comment type="caution">
    <text evidence="2">The sequence shown here is derived from an EMBL/GenBank/DDBJ whole genome shotgun (WGS) entry which is preliminary data.</text>
</comment>
<dbReference type="HAMAP" id="MF_00598">
    <property type="entry name" value="Smg"/>
    <property type="match status" value="1"/>
</dbReference>
<evidence type="ECO:0000256" key="1">
    <source>
        <dbReference type="HAMAP-Rule" id="MF_00598"/>
    </source>
</evidence>
<dbReference type="PANTHER" id="PTHR38692">
    <property type="entry name" value="PROTEIN SMG"/>
    <property type="match status" value="1"/>
</dbReference>
<dbReference type="OrthoDB" id="9788984at2"/>
<dbReference type="EMBL" id="LKHV02000001">
    <property type="protein sequence ID" value="MCS5707298.1"/>
    <property type="molecule type" value="Genomic_DNA"/>
</dbReference>
<dbReference type="RefSeq" id="WP_057624425.1">
    <property type="nucleotide sequence ID" value="NZ_LKHV02000001.1"/>
</dbReference>